<proteinExistence type="predicted"/>
<gene>
    <name evidence="1" type="ORF">GCM10023092_23220</name>
</gene>
<dbReference type="EMBL" id="BAABEZ010000022">
    <property type="protein sequence ID" value="GAA4457027.1"/>
    <property type="molecule type" value="Genomic_DNA"/>
</dbReference>
<evidence type="ECO:0000313" key="2">
    <source>
        <dbReference type="Proteomes" id="UP001501410"/>
    </source>
</evidence>
<protein>
    <submittedName>
        <fullName evidence="1">Uncharacterized protein</fullName>
    </submittedName>
</protein>
<name>A0ABP8MVW0_9BACT</name>
<dbReference type="Proteomes" id="UP001501410">
    <property type="component" value="Unassembled WGS sequence"/>
</dbReference>
<accession>A0ABP8MVW0</accession>
<evidence type="ECO:0000313" key="1">
    <source>
        <dbReference type="EMBL" id="GAA4457027.1"/>
    </source>
</evidence>
<organism evidence="1 2">
    <name type="scientific">Rurimicrobium arvi</name>
    <dbReference type="NCBI Taxonomy" id="2049916"/>
    <lineage>
        <taxon>Bacteria</taxon>
        <taxon>Pseudomonadati</taxon>
        <taxon>Bacteroidota</taxon>
        <taxon>Chitinophagia</taxon>
        <taxon>Chitinophagales</taxon>
        <taxon>Chitinophagaceae</taxon>
        <taxon>Rurimicrobium</taxon>
    </lineage>
</organism>
<sequence>MASFSLRSQRTGQYKEFSLLEILYLLGDRVNDEIFLEDGEDVYNLSSFREIGSGSGQQPSGGNWSMEAPVPSNGQSVFLLQYNPSGAVLLVLLNGLAQNRGNDFSLQGREIRFSFPLSSRDSLQFLYQFQ</sequence>
<reference evidence="2" key="1">
    <citation type="journal article" date="2019" name="Int. J. Syst. Evol. Microbiol.">
        <title>The Global Catalogue of Microorganisms (GCM) 10K type strain sequencing project: providing services to taxonomists for standard genome sequencing and annotation.</title>
        <authorList>
            <consortium name="The Broad Institute Genomics Platform"/>
            <consortium name="The Broad Institute Genome Sequencing Center for Infectious Disease"/>
            <person name="Wu L."/>
            <person name="Ma J."/>
        </authorList>
    </citation>
    <scope>NUCLEOTIDE SEQUENCE [LARGE SCALE GENOMIC DNA]</scope>
    <source>
        <strain evidence="2">JCM 31921</strain>
    </source>
</reference>
<comment type="caution">
    <text evidence="1">The sequence shown here is derived from an EMBL/GenBank/DDBJ whole genome shotgun (WGS) entry which is preliminary data.</text>
</comment>
<dbReference type="RefSeq" id="WP_344827196.1">
    <property type="nucleotide sequence ID" value="NZ_BAABEZ010000022.1"/>
</dbReference>
<keyword evidence="2" id="KW-1185">Reference proteome</keyword>